<protein>
    <recommendedName>
        <fullName evidence="4">NACHT domain-containing protein</fullName>
    </recommendedName>
</protein>
<evidence type="ECO:0000256" key="3">
    <source>
        <dbReference type="SAM" id="SignalP"/>
    </source>
</evidence>
<dbReference type="InterPro" id="IPR002110">
    <property type="entry name" value="Ankyrin_rpt"/>
</dbReference>
<reference evidence="5" key="1">
    <citation type="submission" date="2022-11" db="EMBL/GenBank/DDBJ databases">
        <authorList>
            <person name="Petersen C."/>
        </authorList>
    </citation>
    <scope>NUCLEOTIDE SEQUENCE</scope>
    <source>
        <strain evidence="5">IBT 30069</strain>
    </source>
</reference>
<dbReference type="PANTHER" id="PTHR46082:SF11">
    <property type="entry name" value="AAA+ ATPASE DOMAIN-CONTAINING PROTEIN-RELATED"/>
    <property type="match status" value="1"/>
</dbReference>
<dbReference type="Gene3D" id="3.40.50.300">
    <property type="entry name" value="P-loop containing nucleotide triphosphate hydrolases"/>
    <property type="match status" value="1"/>
</dbReference>
<dbReference type="Pfam" id="PF22939">
    <property type="entry name" value="WHD_GPIID"/>
    <property type="match status" value="1"/>
</dbReference>
<dbReference type="Pfam" id="PF24883">
    <property type="entry name" value="NPHP3_N"/>
    <property type="match status" value="1"/>
</dbReference>
<dbReference type="InterPro" id="IPR007111">
    <property type="entry name" value="NACHT_NTPase"/>
</dbReference>
<dbReference type="Pfam" id="PF12796">
    <property type="entry name" value="Ank_2"/>
    <property type="match status" value="2"/>
</dbReference>
<feature type="repeat" description="ANK" evidence="2">
    <location>
        <begin position="1044"/>
        <end position="1068"/>
    </location>
</feature>
<dbReference type="EMBL" id="JAPQKH010000012">
    <property type="protein sequence ID" value="KAJ5080905.1"/>
    <property type="molecule type" value="Genomic_DNA"/>
</dbReference>
<accession>A0A9W9EFT0</accession>
<dbReference type="PANTHER" id="PTHR46082">
    <property type="entry name" value="ATP/GTP-BINDING PROTEIN-RELATED"/>
    <property type="match status" value="1"/>
</dbReference>
<dbReference type="SUPFAM" id="SSF52540">
    <property type="entry name" value="P-loop containing nucleoside triphosphate hydrolases"/>
    <property type="match status" value="1"/>
</dbReference>
<dbReference type="Gene3D" id="1.25.40.20">
    <property type="entry name" value="Ankyrin repeat-containing domain"/>
    <property type="match status" value="3"/>
</dbReference>
<evidence type="ECO:0000313" key="5">
    <source>
        <dbReference type="EMBL" id="KAJ5080905.1"/>
    </source>
</evidence>
<comment type="caution">
    <text evidence="5">The sequence shown here is derived from an EMBL/GenBank/DDBJ whole genome shotgun (WGS) entry which is preliminary data.</text>
</comment>
<keyword evidence="3" id="KW-0732">Signal</keyword>
<dbReference type="SUPFAM" id="SSF53167">
    <property type="entry name" value="Purine and uridine phosphorylases"/>
    <property type="match status" value="1"/>
</dbReference>
<dbReference type="InterPro" id="IPR055497">
    <property type="entry name" value="DUF7069"/>
</dbReference>
<feature type="signal peptide" evidence="3">
    <location>
        <begin position="1"/>
        <end position="24"/>
    </location>
</feature>
<keyword evidence="2" id="KW-0040">ANK repeat</keyword>
<dbReference type="Proteomes" id="UP001149165">
    <property type="component" value="Unassembled WGS sequence"/>
</dbReference>
<dbReference type="InterPro" id="IPR053137">
    <property type="entry name" value="NLR-like"/>
</dbReference>
<dbReference type="Pfam" id="PF23239">
    <property type="entry name" value="DUF7069"/>
    <property type="match status" value="1"/>
</dbReference>
<dbReference type="OrthoDB" id="163438at2759"/>
<dbReference type="InterPro" id="IPR035994">
    <property type="entry name" value="Nucleoside_phosphorylase_sf"/>
</dbReference>
<dbReference type="PROSITE" id="PS50088">
    <property type="entry name" value="ANK_REPEAT"/>
    <property type="match status" value="3"/>
</dbReference>
<evidence type="ECO:0000256" key="2">
    <source>
        <dbReference type="PROSITE-ProRule" id="PRU00023"/>
    </source>
</evidence>
<dbReference type="InterPro" id="IPR036770">
    <property type="entry name" value="Ankyrin_rpt-contain_sf"/>
</dbReference>
<evidence type="ECO:0000259" key="4">
    <source>
        <dbReference type="PROSITE" id="PS50837"/>
    </source>
</evidence>
<dbReference type="Pfam" id="PF00023">
    <property type="entry name" value="Ank"/>
    <property type="match status" value="2"/>
</dbReference>
<dbReference type="Gene3D" id="3.40.50.1580">
    <property type="entry name" value="Nucleoside phosphorylase domain"/>
    <property type="match status" value="1"/>
</dbReference>
<dbReference type="PROSITE" id="PS50837">
    <property type="entry name" value="NACHT"/>
    <property type="match status" value="1"/>
</dbReference>
<evidence type="ECO:0000313" key="6">
    <source>
        <dbReference type="Proteomes" id="UP001149165"/>
    </source>
</evidence>
<dbReference type="SUPFAM" id="SSF48403">
    <property type="entry name" value="Ankyrin repeat"/>
    <property type="match status" value="1"/>
</dbReference>
<keyword evidence="1" id="KW-0677">Repeat</keyword>
<proteinExistence type="predicted"/>
<gene>
    <name evidence="5" type="ORF">N7456_013615</name>
</gene>
<dbReference type="GO" id="GO:0009116">
    <property type="term" value="P:nucleoside metabolic process"/>
    <property type="evidence" value="ECO:0007669"/>
    <property type="project" value="InterPro"/>
</dbReference>
<sequence>MSDPAVYTVGWICALLVEYIAARALLDEEHEKPSSISRNDTNTYTLGEMGEHYVVIAVLPDGEYGTASAANVATNMLNTFYNIKIGLMVGVGGGVPSKDHDIRLGDVVVSAPREGESGVFQYDLGKSIQGRRFQQTRFLNQPPTILRTAITGLQAKYKMEGYRLDDITNRILEKNPRIRSEYKRPTRSTDRLFKAEMVHETECSGGICVDDLSKLKQRITRDHFDNRPVVHYGLIASGNQLMKDALIRDRLAEDKGVLCFEMEAAGLMNTFPCLVIRGICDYSDSHKSKDWQGYASMVAAAYTKDLLSFIHPHRVQDEKRIGDVLLTGFQDIARLTQKQLEIQERSARQVLFEKEQECLQLFRLFSGTEDVTYEWYKHQVDTRIEGTCEWFLSHEDFQKWLQGEYGLLLVSADPGCGKSVLAKYLIDEMLSRLTDGMLRPTIICYFFFKDQNQNTIRQALCAILHQVFCQSPSSIKHAMDELAKNGRGLINSNQSLWKILRRVAQDPQLESDSMVIILDALDECPESELDELVRGLKTHLYSDNSNQSQKRLKFLMTTRPYQAILGRFTVSLKQFPYVHIPGDDNSEMISQEINHVIRYRIKQLAREKHLSELVKQHLEKKLLAIPHRTYLWIHLIFNFLRNESFKKTPNGVDFAINSLPKSAYGVYERILNKTRKQAQVRRILRIILAANRPLTISEMNVALSFDGTIQSFHNLDLERDADFGLRLRDWCGFFVSIYQDKVYLLHQTAREFLLCHTASPEVSPSSLNQWQSSITTQSAHNVLAEICVLYLDSLNHPTATDSEDWDFLEETSSAKYILLDYSAKNWATHCLEACISSDSSIAISISRICNPISTSWTSWFNLCLEDMYSVSSPETSKRFMSSSYFGLDEVIRVLLMTQTRLELLEEKYSWSPLSWAAINGHANIVETMLRTGRVNINSKDNDGRTLLSWAAGRGHSRIVEMLSATDNADVDTKDAWGRSPLSWASAHGHADVAQKLLSTGKVDVNPSDMDGRAPLSWASAHGHRDVAQKLLNTGKVDLNSRDKDQRTPLSWAAAHGHTHIVEMLIATGNVDVNAKGRSGRSPLSWASAHNHKDVVQKLLDTGKVDVNSRDADNRTPLSWAASHGHDHIVGMLLATGKVDIDSKDVNDLNALSWAKQNHYENVVQILSNIRH</sequence>
<dbReference type="AlphaFoldDB" id="A0A9W9EFT0"/>
<feature type="domain" description="NACHT" evidence="4">
    <location>
        <begin position="406"/>
        <end position="560"/>
    </location>
</feature>
<dbReference type="InterPro" id="IPR027417">
    <property type="entry name" value="P-loop_NTPase"/>
</dbReference>
<evidence type="ECO:0000256" key="1">
    <source>
        <dbReference type="ARBA" id="ARBA00022737"/>
    </source>
</evidence>
<name>A0A9W9EFT0_9EURO</name>
<feature type="repeat" description="ANK" evidence="2">
    <location>
        <begin position="1010"/>
        <end position="1034"/>
    </location>
</feature>
<reference evidence="5" key="2">
    <citation type="journal article" date="2023" name="IMA Fungus">
        <title>Comparative genomic study of the Penicillium genus elucidates a diverse pangenome and 15 lateral gene transfer events.</title>
        <authorList>
            <person name="Petersen C."/>
            <person name="Sorensen T."/>
            <person name="Nielsen M.R."/>
            <person name="Sondergaard T.E."/>
            <person name="Sorensen J.L."/>
            <person name="Fitzpatrick D.A."/>
            <person name="Frisvad J.C."/>
            <person name="Nielsen K.L."/>
        </authorList>
    </citation>
    <scope>NUCLEOTIDE SEQUENCE</scope>
    <source>
        <strain evidence="5">IBT 30069</strain>
    </source>
</reference>
<dbReference type="SMART" id="SM00248">
    <property type="entry name" value="ANK"/>
    <property type="match status" value="7"/>
</dbReference>
<feature type="repeat" description="ANK" evidence="2">
    <location>
        <begin position="1078"/>
        <end position="1102"/>
    </location>
</feature>
<feature type="chain" id="PRO_5040783216" description="NACHT domain-containing protein" evidence="3">
    <location>
        <begin position="25"/>
        <end position="1171"/>
    </location>
</feature>
<organism evidence="5 6">
    <name type="scientific">Penicillium angulare</name>
    <dbReference type="NCBI Taxonomy" id="116970"/>
    <lineage>
        <taxon>Eukaryota</taxon>
        <taxon>Fungi</taxon>
        <taxon>Dikarya</taxon>
        <taxon>Ascomycota</taxon>
        <taxon>Pezizomycotina</taxon>
        <taxon>Eurotiomycetes</taxon>
        <taxon>Eurotiomycetidae</taxon>
        <taxon>Eurotiales</taxon>
        <taxon>Aspergillaceae</taxon>
        <taxon>Penicillium</taxon>
    </lineage>
</organism>
<dbReference type="InterPro" id="IPR054471">
    <property type="entry name" value="GPIID_WHD"/>
</dbReference>
<keyword evidence="6" id="KW-1185">Reference proteome</keyword>
<dbReference type="GO" id="GO:0003824">
    <property type="term" value="F:catalytic activity"/>
    <property type="evidence" value="ECO:0007669"/>
    <property type="project" value="InterPro"/>
</dbReference>
<dbReference type="PROSITE" id="PS50297">
    <property type="entry name" value="ANK_REP_REGION"/>
    <property type="match status" value="3"/>
</dbReference>
<dbReference type="InterPro" id="IPR056884">
    <property type="entry name" value="NPHP3-like_N"/>
</dbReference>